<accession>A0A485LVR1</accession>
<dbReference type="PANTHER" id="PTHR46390:SF1">
    <property type="entry name" value="MANNOSE-1-PHOSPHATE GUANYLYLTRANSFERASE"/>
    <property type="match status" value="1"/>
</dbReference>
<dbReference type="InterPro" id="IPR051161">
    <property type="entry name" value="Mannose-6P_isomerase_type2"/>
</dbReference>
<dbReference type="InterPro" id="IPR001538">
    <property type="entry name" value="Man6P_isomerase-2_C"/>
</dbReference>
<dbReference type="InterPro" id="IPR014710">
    <property type="entry name" value="RmlC-like_jellyroll"/>
</dbReference>
<dbReference type="GO" id="GO:0009298">
    <property type="term" value="P:GDP-mannose biosynthetic process"/>
    <property type="evidence" value="ECO:0007669"/>
    <property type="project" value="TreeGrafter"/>
</dbReference>
<evidence type="ECO:0000259" key="1">
    <source>
        <dbReference type="Pfam" id="PF01050"/>
    </source>
</evidence>
<dbReference type="PANTHER" id="PTHR46390">
    <property type="entry name" value="MANNOSE-1-PHOSPHATE GUANYLYLTRANSFERASE"/>
    <property type="match status" value="1"/>
</dbReference>
<reference evidence="2" key="1">
    <citation type="submission" date="2019-03" db="EMBL/GenBank/DDBJ databases">
        <authorList>
            <person name="Hao L."/>
        </authorList>
    </citation>
    <scope>NUCLEOTIDE SEQUENCE</scope>
</reference>
<dbReference type="Pfam" id="PF01050">
    <property type="entry name" value="MannoseP_isomer"/>
    <property type="match status" value="1"/>
</dbReference>
<gene>
    <name evidence="2" type="primary">algA</name>
    <name evidence="2" type="ORF">SCFA_130007</name>
</gene>
<dbReference type="CDD" id="cd02213">
    <property type="entry name" value="cupin_PMI_typeII_C"/>
    <property type="match status" value="1"/>
</dbReference>
<dbReference type="GO" id="GO:0004475">
    <property type="term" value="F:mannose-1-phosphate guanylyltransferase (GTP) activity"/>
    <property type="evidence" value="ECO:0007669"/>
    <property type="project" value="TreeGrafter"/>
</dbReference>
<protein>
    <submittedName>
        <fullName evidence="2">Alginate biosynthesis protein AlgA</fullName>
    </submittedName>
</protein>
<name>A0A485LVR1_9ZZZZ</name>
<proteinExistence type="predicted"/>
<feature type="domain" description="Mannose-6-phosphate isomerase type II C-terminal" evidence="1">
    <location>
        <begin position="145"/>
        <end position="252"/>
    </location>
</feature>
<sequence>MGIQVGILLDDTGRHSDLAEGLKAAGIGVDILVMPHDLSEEQSLMLGRSFLESAGRCDLIHNLSGCRGLLFAGLSRLPFVTSITGDITDAEVLICRAITGSCFFVTEEAQELGGLRTVPGIGRFQGDRVGFYLDVYSRVLALGKQTEHRPWGKYEILSEDRDDHKVKRITVLPGKRLSLQYHGQRREHWVIISGRATATVGDRTIELGPSETIDIPCGAKHRIENAGPQDLIFIEVQQGDYFGEDDIVRIEDDFGRI</sequence>
<dbReference type="SUPFAM" id="SSF51182">
    <property type="entry name" value="RmlC-like cupins"/>
    <property type="match status" value="1"/>
</dbReference>
<dbReference type="GO" id="GO:0005976">
    <property type="term" value="P:polysaccharide metabolic process"/>
    <property type="evidence" value="ECO:0007669"/>
    <property type="project" value="InterPro"/>
</dbReference>
<evidence type="ECO:0000313" key="2">
    <source>
        <dbReference type="EMBL" id="VFU12196.1"/>
    </source>
</evidence>
<organism evidence="2">
    <name type="scientific">anaerobic digester metagenome</name>
    <dbReference type="NCBI Taxonomy" id="1263854"/>
    <lineage>
        <taxon>unclassified sequences</taxon>
        <taxon>metagenomes</taxon>
        <taxon>ecological metagenomes</taxon>
    </lineage>
</organism>
<dbReference type="AlphaFoldDB" id="A0A485LVR1"/>
<dbReference type="EMBL" id="CAADRM010000035">
    <property type="protein sequence ID" value="VFU12196.1"/>
    <property type="molecule type" value="Genomic_DNA"/>
</dbReference>
<dbReference type="Gene3D" id="2.60.120.10">
    <property type="entry name" value="Jelly Rolls"/>
    <property type="match status" value="1"/>
</dbReference>
<dbReference type="InterPro" id="IPR011051">
    <property type="entry name" value="RmlC_Cupin_sf"/>
</dbReference>